<protein>
    <recommendedName>
        <fullName evidence="4">Thioesterase domain-containing protein</fullName>
    </recommendedName>
</protein>
<keyword evidence="3" id="KW-1185">Reference proteome</keyword>
<feature type="compositionally biased region" description="Low complexity" evidence="1">
    <location>
        <begin position="44"/>
        <end position="54"/>
    </location>
</feature>
<reference evidence="2 3" key="1">
    <citation type="submission" date="2024-03" db="EMBL/GenBank/DDBJ databases">
        <title>Aureococcus anophagefferens CCMP1851 and Kratosvirus quantuckense: Draft genome of a second virus-susceptible host strain in the model system.</title>
        <authorList>
            <person name="Chase E."/>
            <person name="Truchon A.R."/>
            <person name="Schepens W."/>
            <person name="Wilhelm S.W."/>
        </authorList>
    </citation>
    <scope>NUCLEOTIDE SEQUENCE [LARGE SCALE GENOMIC DNA]</scope>
    <source>
        <strain evidence="2 3">CCMP1851</strain>
    </source>
</reference>
<evidence type="ECO:0000313" key="2">
    <source>
        <dbReference type="EMBL" id="KAK7249191.1"/>
    </source>
</evidence>
<sequence>MPVDVDAFPGEPSCRLSSFGFSGTIAHGAYVRAAGPRLMSSAPASSAFRRASPVARDREDPPAESRTVMPRDLFFATIAEHVVAGAAIFPGVGYVEVAAAGAAVEALLRVTFLRPRALTGGFELRCARAADGSFDV</sequence>
<organism evidence="2 3">
    <name type="scientific">Aureococcus anophagefferens</name>
    <name type="common">Harmful bloom alga</name>
    <dbReference type="NCBI Taxonomy" id="44056"/>
    <lineage>
        <taxon>Eukaryota</taxon>
        <taxon>Sar</taxon>
        <taxon>Stramenopiles</taxon>
        <taxon>Ochrophyta</taxon>
        <taxon>Pelagophyceae</taxon>
        <taxon>Pelagomonadales</taxon>
        <taxon>Pelagomonadaceae</taxon>
        <taxon>Aureococcus</taxon>
    </lineage>
</organism>
<dbReference type="EMBL" id="JBBJCI010000081">
    <property type="protein sequence ID" value="KAK7249191.1"/>
    <property type="molecule type" value="Genomic_DNA"/>
</dbReference>
<accession>A0ABR1G781</accession>
<evidence type="ECO:0008006" key="4">
    <source>
        <dbReference type="Google" id="ProtNLM"/>
    </source>
</evidence>
<evidence type="ECO:0000313" key="3">
    <source>
        <dbReference type="Proteomes" id="UP001363151"/>
    </source>
</evidence>
<gene>
    <name evidence="2" type="ORF">SO694_0004607</name>
</gene>
<feature type="region of interest" description="Disordered" evidence="1">
    <location>
        <begin position="44"/>
        <end position="65"/>
    </location>
</feature>
<dbReference type="Proteomes" id="UP001363151">
    <property type="component" value="Unassembled WGS sequence"/>
</dbReference>
<name>A0ABR1G781_AURAN</name>
<dbReference type="InterPro" id="IPR042104">
    <property type="entry name" value="PKS_dehydratase_sf"/>
</dbReference>
<proteinExistence type="predicted"/>
<evidence type="ECO:0000256" key="1">
    <source>
        <dbReference type="SAM" id="MobiDB-lite"/>
    </source>
</evidence>
<comment type="caution">
    <text evidence="2">The sequence shown here is derived from an EMBL/GenBank/DDBJ whole genome shotgun (WGS) entry which is preliminary data.</text>
</comment>
<dbReference type="Gene3D" id="3.10.129.110">
    <property type="entry name" value="Polyketide synthase dehydratase"/>
    <property type="match status" value="1"/>
</dbReference>